<gene>
    <name evidence="1" type="ORF">RPERSI_LOCUS31352</name>
</gene>
<organism evidence="1 2">
    <name type="scientific">Racocetra persica</name>
    <dbReference type="NCBI Taxonomy" id="160502"/>
    <lineage>
        <taxon>Eukaryota</taxon>
        <taxon>Fungi</taxon>
        <taxon>Fungi incertae sedis</taxon>
        <taxon>Mucoromycota</taxon>
        <taxon>Glomeromycotina</taxon>
        <taxon>Glomeromycetes</taxon>
        <taxon>Diversisporales</taxon>
        <taxon>Gigasporaceae</taxon>
        <taxon>Racocetra</taxon>
    </lineage>
</organism>
<sequence>HLNATQSRFAVVAALPLPFTHSRSYDVEAIIRAECIKELGVWVVKYPNRFLDDTNIRYLGWQLSDKSQIVRLESLKVLEQLYTSETFVNGLRNFTSRFKPRLLEMALREIDINVRIASIQILTIIHKIGMLESEDCDQLSLLIYCDVTRVRKAIAPFIKETLEDDFIRERISKVQTFLATNGGTKRKRVNGSGNAATTAKRDWVA</sequence>
<proteinExistence type="predicted"/>
<protein>
    <submittedName>
        <fullName evidence="1">14638_t:CDS:1</fullName>
    </submittedName>
</protein>
<feature type="non-terminal residue" evidence="1">
    <location>
        <position position="1"/>
    </location>
</feature>
<keyword evidence="2" id="KW-1185">Reference proteome</keyword>
<comment type="caution">
    <text evidence="1">The sequence shown here is derived from an EMBL/GenBank/DDBJ whole genome shotgun (WGS) entry which is preliminary data.</text>
</comment>
<evidence type="ECO:0000313" key="2">
    <source>
        <dbReference type="Proteomes" id="UP000789920"/>
    </source>
</evidence>
<evidence type="ECO:0000313" key="1">
    <source>
        <dbReference type="EMBL" id="CAG8840222.1"/>
    </source>
</evidence>
<feature type="non-terminal residue" evidence="1">
    <location>
        <position position="205"/>
    </location>
</feature>
<dbReference type="Proteomes" id="UP000789920">
    <property type="component" value="Unassembled WGS sequence"/>
</dbReference>
<reference evidence="1" key="1">
    <citation type="submission" date="2021-06" db="EMBL/GenBank/DDBJ databases">
        <authorList>
            <person name="Kallberg Y."/>
            <person name="Tangrot J."/>
            <person name="Rosling A."/>
        </authorList>
    </citation>
    <scope>NUCLEOTIDE SEQUENCE</scope>
    <source>
        <strain evidence="1">MA461A</strain>
    </source>
</reference>
<accession>A0ACA9SL39</accession>
<dbReference type="EMBL" id="CAJVQC010126125">
    <property type="protein sequence ID" value="CAG8840222.1"/>
    <property type="molecule type" value="Genomic_DNA"/>
</dbReference>
<name>A0ACA9SL39_9GLOM</name>